<keyword evidence="3" id="KW-1185">Reference proteome</keyword>
<dbReference type="EMBL" id="BORC01000001">
    <property type="protein sequence ID" value="GIN60845.1"/>
    <property type="molecule type" value="Genomic_DNA"/>
</dbReference>
<dbReference type="InterPro" id="IPR025989">
    <property type="entry name" value="Virulence_F_dom"/>
</dbReference>
<dbReference type="PANTHER" id="PTHR12697">
    <property type="entry name" value="PBS LYASE HEAT-LIKE PROTEIN"/>
    <property type="match status" value="1"/>
</dbReference>
<dbReference type="SUPFAM" id="SSF110836">
    <property type="entry name" value="Hypothetical protein SAV1430"/>
    <property type="match status" value="1"/>
</dbReference>
<dbReference type="Pfam" id="PF13769">
    <property type="entry name" value="Virulence_fact"/>
    <property type="match status" value="1"/>
</dbReference>
<organism evidence="2 3">
    <name type="scientific">Robertmurraya siralis</name>
    <dbReference type="NCBI Taxonomy" id="77777"/>
    <lineage>
        <taxon>Bacteria</taxon>
        <taxon>Bacillati</taxon>
        <taxon>Bacillota</taxon>
        <taxon>Bacilli</taxon>
        <taxon>Bacillales</taxon>
        <taxon>Bacillaceae</taxon>
        <taxon>Robertmurraya</taxon>
    </lineage>
</organism>
<dbReference type="InterPro" id="IPR011989">
    <property type="entry name" value="ARM-like"/>
</dbReference>
<evidence type="ECO:0000313" key="2">
    <source>
        <dbReference type="EMBL" id="GIN60845.1"/>
    </source>
</evidence>
<dbReference type="InterPro" id="IPR036498">
    <property type="entry name" value="Nfu/NifU_N_sf"/>
</dbReference>
<evidence type="ECO:0000259" key="1">
    <source>
        <dbReference type="SMART" id="SM00932"/>
    </source>
</evidence>
<protein>
    <recommendedName>
        <fullName evidence="1">Scaffold protein Nfu/NifU N-terminal domain-containing protein</fullName>
    </recommendedName>
</protein>
<dbReference type="InterPro" id="IPR004155">
    <property type="entry name" value="PBS_lyase_HEAT"/>
</dbReference>
<dbReference type="Gene3D" id="1.25.10.10">
    <property type="entry name" value="Leucine-rich Repeat Variant"/>
    <property type="match status" value="1"/>
</dbReference>
<evidence type="ECO:0000313" key="3">
    <source>
        <dbReference type="Proteomes" id="UP000682111"/>
    </source>
</evidence>
<dbReference type="Gene3D" id="3.30.1370.70">
    <property type="entry name" value="Scaffold protein Nfu/NifU, N-terminal domain"/>
    <property type="match status" value="1"/>
</dbReference>
<dbReference type="GO" id="GO:0016491">
    <property type="term" value="F:oxidoreductase activity"/>
    <property type="evidence" value="ECO:0007669"/>
    <property type="project" value="TreeGrafter"/>
</dbReference>
<dbReference type="SMART" id="SM00932">
    <property type="entry name" value="Nfu_N"/>
    <property type="match status" value="1"/>
</dbReference>
<dbReference type="Pfam" id="PF13646">
    <property type="entry name" value="HEAT_2"/>
    <property type="match status" value="1"/>
</dbReference>
<reference evidence="2" key="1">
    <citation type="submission" date="2021-03" db="EMBL/GenBank/DDBJ databases">
        <title>Antimicrobial resistance genes in bacteria isolated from Japanese honey, and their potential for conferring macrolide and lincosamide resistance in the American foulbrood pathogen Paenibacillus larvae.</title>
        <authorList>
            <person name="Okamoto M."/>
            <person name="Kumagai M."/>
            <person name="Kanamori H."/>
            <person name="Takamatsu D."/>
        </authorList>
    </citation>
    <scope>NUCLEOTIDE SEQUENCE</scope>
    <source>
        <strain evidence="2">J27TS8</strain>
    </source>
</reference>
<sequence>MFQKLSYVTINVSKSVIVRRVIAGKKGEIMKIKSIEPTPSPNTMKINLDEQLPMGKSNNYKKETMSGAPLVIQDILHIEGIKGVYHVADFLAIERNAKFDWKDLLPQVRRAFGEEEGDNSERQSMDEHFGEIKVQIQMYKGIPLQVKLTDGTEEKRFGMPEQFTKLVAEIEDDENYILQRKWKEHGVRYGEFVEIGQEVVEELIAAYPEERLQEILRQAKSTDPVVQFQPRKKIKVNRDDLNEPNWQKRYQLLEQMEDPTLEDLPLLDKALSDEKASIRRLATVYLGMIEDKQVLPYLYKALKDKAVTVRRTAGDCLSDLGFTEAADEMALALQDKSKLVRWRAAMFLYEVGDERALPALKAAEDDPEFEVSMQIKLAIERIEHGEEAKGSVWKQMTEMRNK</sequence>
<dbReference type="PANTHER" id="PTHR12697:SF5">
    <property type="entry name" value="DEOXYHYPUSINE HYDROXYLASE"/>
    <property type="match status" value="1"/>
</dbReference>
<name>A0A920BS92_9BACI</name>
<dbReference type="InterPro" id="IPR014824">
    <property type="entry name" value="Nfu/NifU_N"/>
</dbReference>
<accession>A0A920BS92</accession>
<dbReference type="Proteomes" id="UP000682111">
    <property type="component" value="Unassembled WGS sequence"/>
</dbReference>
<proteinExistence type="predicted"/>
<dbReference type="AlphaFoldDB" id="A0A920BS92"/>
<comment type="caution">
    <text evidence="2">The sequence shown here is derived from an EMBL/GenBank/DDBJ whole genome shotgun (WGS) entry which is preliminary data.</text>
</comment>
<gene>
    <name evidence="2" type="primary">ypgR</name>
    <name evidence="2" type="ORF">J27TS8_08380</name>
</gene>
<dbReference type="SMART" id="SM00567">
    <property type="entry name" value="EZ_HEAT"/>
    <property type="match status" value="3"/>
</dbReference>
<feature type="domain" description="Scaffold protein Nfu/NifU N-terminal" evidence="1">
    <location>
        <begin position="33"/>
        <end position="117"/>
    </location>
</feature>
<dbReference type="Pfam" id="PF08712">
    <property type="entry name" value="Nfu_N"/>
    <property type="match status" value="1"/>
</dbReference>
<dbReference type="InterPro" id="IPR016024">
    <property type="entry name" value="ARM-type_fold"/>
</dbReference>
<dbReference type="SUPFAM" id="SSF48371">
    <property type="entry name" value="ARM repeat"/>
    <property type="match status" value="1"/>
</dbReference>